<evidence type="ECO:0000256" key="3">
    <source>
        <dbReference type="SAM" id="MobiDB-lite"/>
    </source>
</evidence>
<dbReference type="InterPro" id="IPR001752">
    <property type="entry name" value="Kinesin_motor_dom"/>
</dbReference>
<dbReference type="CDD" id="cd00106">
    <property type="entry name" value="KISc"/>
    <property type="match status" value="1"/>
</dbReference>
<dbReference type="Pfam" id="PF00225">
    <property type="entry name" value="Kinesin"/>
    <property type="match status" value="1"/>
</dbReference>
<evidence type="ECO:0000313" key="5">
    <source>
        <dbReference type="EMBL" id="KAJ8598113.1"/>
    </source>
</evidence>
<dbReference type="InterPro" id="IPR027417">
    <property type="entry name" value="P-loop_NTPase"/>
</dbReference>
<dbReference type="Gene3D" id="3.40.850.10">
    <property type="entry name" value="Kinesin motor domain"/>
    <property type="match status" value="1"/>
</dbReference>
<keyword evidence="1" id="KW-0067">ATP-binding</keyword>
<dbReference type="GO" id="GO:0007052">
    <property type="term" value="P:mitotic spindle organization"/>
    <property type="evidence" value="ECO:0007669"/>
    <property type="project" value="TreeGrafter"/>
</dbReference>
<dbReference type="EMBL" id="JAQMWT010000688">
    <property type="protein sequence ID" value="KAJ8598113.1"/>
    <property type="molecule type" value="Genomic_DNA"/>
</dbReference>
<feature type="region of interest" description="Disordered" evidence="3">
    <location>
        <begin position="611"/>
        <end position="713"/>
    </location>
</feature>
<dbReference type="InterPro" id="IPR027640">
    <property type="entry name" value="Kinesin-like_fam"/>
</dbReference>
<name>A0AAD7U4V8_9STRA</name>
<dbReference type="PANTHER" id="PTHR47969">
    <property type="entry name" value="CHROMOSOME-ASSOCIATED KINESIN KIF4A-RELATED"/>
    <property type="match status" value="1"/>
</dbReference>
<dbReference type="GO" id="GO:0007018">
    <property type="term" value="P:microtubule-based movement"/>
    <property type="evidence" value="ECO:0007669"/>
    <property type="project" value="InterPro"/>
</dbReference>
<dbReference type="InterPro" id="IPR036961">
    <property type="entry name" value="Kinesin_motor_dom_sf"/>
</dbReference>
<evidence type="ECO:0000256" key="2">
    <source>
        <dbReference type="SAM" id="Coils"/>
    </source>
</evidence>
<dbReference type="PRINTS" id="PR00380">
    <property type="entry name" value="KINESINHEAVY"/>
</dbReference>
<keyword evidence="1" id="KW-0547">Nucleotide-binding</keyword>
<comment type="similarity">
    <text evidence="1">Belongs to the TRAFAC class myosin-kinesin ATPase superfamily. Kinesin family.</text>
</comment>
<accession>A0AAD7U4V8</accession>
<dbReference type="SUPFAM" id="SSF52540">
    <property type="entry name" value="P-loop containing nucleoside triphosphate hydrolases"/>
    <property type="match status" value="1"/>
</dbReference>
<gene>
    <name evidence="5" type="ORF">CTAYLR_009500</name>
</gene>
<evidence type="ECO:0000259" key="4">
    <source>
        <dbReference type="PROSITE" id="PS50067"/>
    </source>
</evidence>
<proteinExistence type="inferred from homology"/>
<feature type="coiled-coil region" evidence="2">
    <location>
        <begin position="348"/>
        <end position="403"/>
    </location>
</feature>
<keyword evidence="6" id="KW-1185">Reference proteome</keyword>
<dbReference type="SMART" id="SM00129">
    <property type="entry name" value="KISc"/>
    <property type="match status" value="1"/>
</dbReference>
<dbReference type="GO" id="GO:0003777">
    <property type="term" value="F:microtubule motor activity"/>
    <property type="evidence" value="ECO:0007669"/>
    <property type="project" value="InterPro"/>
</dbReference>
<feature type="binding site" evidence="1">
    <location>
        <begin position="92"/>
        <end position="99"/>
    </location>
    <ligand>
        <name>ATP</name>
        <dbReference type="ChEBI" id="CHEBI:30616"/>
    </ligand>
</feature>
<keyword evidence="2" id="KW-0175">Coiled coil</keyword>
<evidence type="ECO:0000313" key="6">
    <source>
        <dbReference type="Proteomes" id="UP001230188"/>
    </source>
</evidence>
<dbReference type="AlphaFoldDB" id="A0AAD7U4V8"/>
<organism evidence="5 6">
    <name type="scientific">Chrysophaeum taylorii</name>
    <dbReference type="NCBI Taxonomy" id="2483200"/>
    <lineage>
        <taxon>Eukaryota</taxon>
        <taxon>Sar</taxon>
        <taxon>Stramenopiles</taxon>
        <taxon>Ochrophyta</taxon>
        <taxon>Pelagophyceae</taxon>
        <taxon>Pelagomonadales</taxon>
        <taxon>Pelagomonadaceae</taxon>
        <taxon>Chrysophaeum</taxon>
    </lineage>
</organism>
<dbReference type="GO" id="GO:0051231">
    <property type="term" value="P:spindle elongation"/>
    <property type="evidence" value="ECO:0007669"/>
    <property type="project" value="TreeGrafter"/>
</dbReference>
<protein>
    <recommendedName>
        <fullName evidence="4">Kinesin motor domain-containing protein</fullName>
    </recommendedName>
</protein>
<dbReference type="GO" id="GO:0005524">
    <property type="term" value="F:ATP binding"/>
    <property type="evidence" value="ECO:0007669"/>
    <property type="project" value="UniProtKB-UniRule"/>
</dbReference>
<evidence type="ECO:0000256" key="1">
    <source>
        <dbReference type="PROSITE-ProRule" id="PRU00283"/>
    </source>
</evidence>
<comment type="caution">
    <text evidence="5">The sequence shown here is derived from an EMBL/GenBank/DDBJ whole genome shotgun (WGS) entry which is preliminary data.</text>
</comment>
<dbReference type="Proteomes" id="UP001230188">
    <property type="component" value="Unassembled WGS sequence"/>
</dbReference>
<dbReference type="PANTHER" id="PTHR47969:SF29">
    <property type="entry name" value="KINESIN-LIKE PROTEIN"/>
    <property type="match status" value="1"/>
</dbReference>
<dbReference type="GO" id="GO:0008017">
    <property type="term" value="F:microtubule binding"/>
    <property type="evidence" value="ECO:0007669"/>
    <property type="project" value="InterPro"/>
</dbReference>
<reference evidence="5" key="1">
    <citation type="submission" date="2023-01" db="EMBL/GenBank/DDBJ databases">
        <title>Metagenome sequencing of chrysophaentin producing Chrysophaeum taylorii.</title>
        <authorList>
            <person name="Davison J."/>
            <person name="Bewley C."/>
        </authorList>
    </citation>
    <scope>NUCLEOTIDE SEQUENCE</scope>
    <source>
        <strain evidence="5">NIES-1699</strain>
    </source>
</reference>
<feature type="compositionally biased region" description="Low complexity" evidence="3">
    <location>
        <begin position="686"/>
        <end position="695"/>
    </location>
</feature>
<dbReference type="PROSITE" id="PS50067">
    <property type="entry name" value="KINESIN_MOTOR_2"/>
    <property type="match status" value="1"/>
</dbReference>
<sequence length="713" mass="78002">MGGGVVEEKIQVFVRARPAPVEERSFFTTPGVTGLCVGFDGDEVVVFEGEKRYRFSGVFPETASQQEVYDRCARRVVSLAAQGHNGAILAYGQTGSGKTYTMRGEGEERGLVALALEQVLAASQPGIEMTVSASYVELYCEVLFDLLDPSAKKDLWLRERPVHDGGGVFVEGVARIPIDSVATGLQVLAEGDARRSTAATACNERSSRSHAAFVIHVERSSRGRAARSALTMVDLAGSEKSAGLLPQRFEECKAINLSLAALGNCVAALAQQRPHVPFRDSKLTRLLQGSLGGSAVTSLIATVAPTESRETKATLDFAARASQVEVKARPQELDVDYRALFSESQAKLDASSRLLHELESERANWRREGEKQREESAKLGEECEQLRRRLAIEERRREELAGTTDTIEAIEVVHARWARETQLGEDRAAAQLVACKAHADLRVRAYRTAAETATADCDRAEEELTVERTAHLETLAALRKAKAETRDLDARTAQRVSDLLVELHDTRGARSELEKALEMTHDAAATSADELHRRVAALEIAAEHKTRDLQANYVARERVVEMENLFRHTVEHLATRLSSLEQARIDAVASGNARTNMSAAARDLLRHLEEQQQHHNSAATVVVRRQEQPETACDETVTTGTTTTDNAQFLPGLAAPPRNHHHHHNAAASRGARVVTTTSMPPPPSKLSSSSSSSSWKGDKNAPRRRSTGPVFY</sequence>
<dbReference type="GO" id="GO:0005875">
    <property type="term" value="C:microtubule associated complex"/>
    <property type="evidence" value="ECO:0007669"/>
    <property type="project" value="TreeGrafter"/>
</dbReference>
<keyword evidence="1" id="KW-0505">Motor protein</keyword>
<feature type="domain" description="Kinesin motor" evidence="4">
    <location>
        <begin position="9"/>
        <end position="324"/>
    </location>
</feature>